<evidence type="ECO:0000313" key="5">
    <source>
        <dbReference type="Proteomes" id="UP000011058"/>
    </source>
</evidence>
<dbReference type="Pfam" id="PF13505">
    <property type="entry name" value="OMP_b-brl"/>
    <property type="match status" value="1"/>
</dbReference>
<protein>
    <recommendedName>
        <fullName evidence="3">Outer membrane protein beta-barrel domain-containing protein</fullName>
    </recommendedName>
</protein>
<evidence type="ECO:0000259" key="3">
    <source>
        <dbReference type="Pfam" id="PF13505"/>
    </source>
</evidence>
<dbReference type="HOGENOM" id="CLU_114872_0_0_10"/>
<proteinExistence type="predicted"/>
<dbReference type="eggNOG" id="ENOG5033FEN">
    <property type="taxonomic scope" value="Bacteria"/>
</dbReference>
<dbReference type="AlphaFoldDB" id="I0K6H4"/>
<sequence length="178" mass="18826">MKKIVCLTASLLAALTGFAQSENYRAFKVDITTGYSKSSQSGTGNNGGINFSIEPKYNITDNIAVGVKVEGAVLASAESSGITALAIVRATQLTGEYYVGESTVRPYVGLGLGLYKGYLYLSDSDESELIAGETSQFGIAPRAGLQIGHFRLGLEYNLVKDSNYFSLKIGTTIGGGRK</sequence>
<feature type="domain" description="Outer membrane protein beta-barrel" evidence="3">
    <location>
        <begin position="11"/>
        <end position="161"/>
    </location>
</feature>
<dbReference type="RefSeq" id="WP_015330826.1">
    <property type="nucleotide sequence ID" value="NC_020054.1"/>
</dbReference>
<dbReference type="OrthoDB" id="1161695at2"/>
<keyword evidence="1 2" id="KW-0732">Signal</keyword>
<reference evidence="4 5" key="1">
    <citation type="journal article" date="2012" name="J. Bacteriol.">
        <title>Genome Sequence of Fibrella aestuarina BUZ 2T, a Filamentous Marine Bacterium.</title>
        <authorList>
            <person name="Filippini M."/>
            <person name="Qi W."/>
            <person name="Blom J."/>
            <person name="Goesmann A."/>
            <person name="Smits T.H."/>
            <person name="Bagheri H.C."/>
        </authorList>
    </citation>
    <scope>NUCLEOTIDE SEQUENCE [LARGE SCALE GENOMIC DNA]</scope>
    <source>
        <strain evidence="5">BUZ 2T</strain>
    </source>
</reference>
<feature type="signal peptide" evidence="2">
    <location>
        <begin position="1"/>
        <end position="21"/>
    </location>
</feature>
<evidence type="ECO:0000256" key="1">
    <source>
        <dbReference type="ARBA" id="ARBA00022729"/>
    </source>
</evidence>
<dbReference type="STRING" id="1166018.FAES_1717"/>
<accession>I0K6H4</accession>
<dbReference type="EMBL" id="HE796683">
    <property type="protein sequence ID" value="CCG99727.1"/>
    <property type="molecule type" value="Genomic_DNA"/>
</dbReference>
<evidence type="ECO:0000313" key="4">
    <source>
        <dbReference type="EMBL" id="CCG99727.1"/>
    </source>
</evidence>
<dbReference type="InterPro" id="IPR027385">
    <property type="entry name" value="Beta-barrel_OMP"/>
</dbReference>
<dbReference type="KEGG" id="fae:FAES_1717"/>
<dbReference type="Proteomes" id="UP000011058">
    <property type="component" value="Chromosome"/>
</dbReference>
<dbReference type="Gene3D" id="2.40.160.20">
    <property type="match status" value="1"/>
</dbReference>
<name>I0K6H4_9BACT</name>
<keyword evidence="5" id="KW-1185">Reference proteome</keyword>
<organism evidence="4 5">
    <name type="scientific">Fibrella aestuarina BUZ 2</name>
    <dbReference type="NCBI Taxonomy" id="1166018"/>
    <lineage>
        <taxon>Bacteria</taxon>
        <taxon>Pseudomonadati</taxon>
        <taxon>Bacteroidota</taxon>
        <taxon>Cytophagia</taxon>
        <taxon>Cytophagales</taxon>
        <taxon>Spirosomataceae</taxon>
        <taxon>Fibrella</taxon>
    </lineage>
</organism>
<evidence type="ECO:0000256" key="2">
    <source>
        <dbReference type="SAM" id="SignalP"/>
    </source>
</evidence>
<gene>
    <name evidence="4" type="ORF">FAES_1717</name>
</gene>
<feature type="chain" id="PRO_5003630238" description="Outer membrane protein beta-barrel domain-containing protein" evidence="2">
    <location>
        <begin position="22"/>
        <end position="178"/>
    </location>
</feature>
<dbReference type="PATRIC" id="fig|1166018.3.peg.3453"/>